<evidence type="ECO:0000313" key="1">
    <source>
        <dbReference type="EMBL" id="JAE00205.1"/>
    </source>
</evidence>
<name>A0A0A9EHK0_ARUDO</name>
<proteinExistence type="predicted"/>
<dbReference type="EMBL" id="GBRH01197691">
    <property type="protein sequence ID" value="JAE00205.1"/>
    <property type="molecule type" value="Transcribed_RNA"/>
</dbReference>
<reference evidence="1" key="2">
    <citation type="journal article" date="2015" name="Data Brief">
        <title>Shoot transcriptome of the giant reed, Arundo donax.</title>
        <authorList>
            <person name="Barrero R.A."/>
            <person name="Guerrero F.D."/>
            <person name="Moolhuijzen P."/>
            <person name="Goolsby J.A."/>
            <person name="Tidwell J."/>
            <person name="Bellgard S.E."/>
            <person name="Bellgard M.I."/>
        </authorList>
    </citation>
    <scope>NUCLEOTIDE SEQUENCE</scope>
    <source>
        <tissue evidence="1">Shoot tissue taken approximately 20 cm above the soil surface</tissue>
    </source>
</reference>
<accession>A0A0A9EHK0</accession>
<reference evidence="1" key="1">
    <citation type="submission" date="2014-09" db="EMBL/GenBank/DDBJ databases">
        <authorList>
            <person name="Magalhaes I.L.F."/>
            <person name="Oliveira U."/>
            <person name="Santos F.R."/>
            <person name="Vidigal T.H.D.A."/>
            <person name="Brescovit A.D."/>
            <person name="Santos A.J."/>
        </authorList>
    </citation>
    <scope>NUCLEOTIDE SEQUENCE</scope>
    <source>
        <tissue evidence="1">Shoot tissue taken approximately 20 cm above the soil surface</tissue>
    </source>
</reference>
<sequence length="10" mass="1167">MPWDHVGRGI</sequence>
<protein>
    <submittedName>
        <fullName evidence="1">Uncharacterized protein</fullName>
    </submittedName>
</protein>
<organism evidence="1">
    <name type="scientific">Arundo donax</name>
    <name type="common">Giant reed</name>
    <name type="synonym">Donax arundinaceus</name>
    <dbReference type="NCBI Taxonomy" id="35708"/>
    <lineage>
        <taxon>Eukaryota</taxon>
        <taxon>Viridiplantae</taxon>
        <taxon>Streptophyta</taxon>
        <taxon>Embryophyta</taxon>
        <taxon>Tracheophyta</taxon>
        <taxon>Spermatophyta</taxon>
        <taxon>Magnoliopsida</taxon>
        <taxon>Liliopsida</taxon>
        <taxon>Poales</taxon>
        <taxon>Poaceae</taxon>
        <taxon>PACMAD clade</taxon>
        <taxon>Arundinoideae</taxon>
        <taxon>Arundineae</taxon>
        <taxon>Arundo</taxon>
    </lineage>
</organism>